<dbReference type="SUPFAM" id="SSF53335">
    <property type="entry name" value="S-adenosyl-L-methionine-dependent methyltransferases"/>
    <property type="match status" value="1"/>
</dbReference>
<evidence type="ECO:0000313" key="1">
    <source>
        <dbReference type="EMBL" id="ASZ72142.1"/>
    </source>
</evidence>
<proteinExistence type="predicted"/>
<organism evidence="1 2">
    <name type="scientific">Pseudomonas phage vB_PaeP_E220</name>
    <dbReference type="NCBI Taxonomy" id="2034343"/>
    <lineage>
        <taxon>Viruses</taxon>
        <taxon>Duplodnaviria</taxon>
        <taxon>Heunggongvirae</taxon>
        <taxon>Uroviricota</taxon>
        <taxon>Caudoviricetes</taxon>
        <taxon>Hollowayvirus</taxon>
        <taxon>Hollowayvirus E220</taxon>
    </lineage>
</organism>
<dbReference type="Proteomes" id="UP000241174">
    <property type="component" value="Genome"/>
</dbReference>
<keyword evidence="2" id="KW-1185">Reference proteome</keyword>
<dbReference type="CDD" id="cd02440">
    <property type="entry name" value="AdoMet_MTases"/>
    <property type="match status" value="1"/>
</dbReference>
<dbReference type="Gene3D" id="3.40.50.150">
    <property type="entry name" value="Vaccinia Virus protein VP39"/>
    <property type="match status" value="1"/>
</dbReference>
<gene>
    <name evidence="1" type="ORF">vBPaePE220_00002</name>
</gene>
<name>A0A2K8I312_9CAUD</name>
<accession>A0A2K8I312</accession>
<dbReference type="PRINTS" id="PR00507">
    <property type="entry name" value="N12N6MTFRASE"/>
</dbReference>
<reference evidence="1 2" key="1">
    <citation type="submission" date="2017-07" db="EMBL/GenBank/DDBJ databases">
        <title>Use of a Phage Cocktail against Pseudomonas aeruginosa Infections.</title>
        <authorList>
            <person name="Forti F."/>
            <person name="Roach D."/>
            <person name="Cafora M."/>
            <person name="Pasini M."/>
            <person name="Horner D.S."/>
            <person name="Briani F."/>
            <person name="Debarbieux L."/>
            <person name="Ghisotti D."/>
        </authorList>
    </citation>
    <scope>NUCLEOTIDE SEQUENCE [LARGE SCALE GENOMIC DNA]</scope>
</reference>
<sequence>MEAAATAEAAAGGGGVNAELSQYFTPTWAAELLVRRHFGALTCRDTVLEPACGDGRFLMAIPAEVDAYGVELDPAQAQAARQNSGREVLAGDFLTVRLPRRPTAVIGNPPYQADLIDGFLARCYELLEYGGRIGFLLPVYYLQTASKVMDLNRRFSIAQELLPRNLFEGLTKPIMWATFTKARRTVLSGFFLYAETHALADVHRDLRALLLGNRSRATCWRDVVGAALEACGGRATLQQLYACIEGNRPTANPWWREKVRQIAGQHFRRIRPGEFEIIKEHSA</sequence>
<protein>
    <recommendedName>
        <fullName evidence="3">Class I SAM-dependent methyltransferase</fullName>
    </recommendedName>
</protein>
<dbReference type="InterPro" id="IPR029063">
    <property type="entry name" value="SAM-dependent_MTases_sf"/>
</dbReference>
<evidence type="ECO:0000313" key="2">
    <source>
        <dbReference type="Proteomes" id="UP000241174"/>
    </source>
</evidence>
<dbReference type="EMBL" id="MF490237">
    <property type="protein sequence ID" value="ASZ72142.1"/>
    <property type="molecule type" value="Genomic_DNA"/>
</dbReference>
<evidence type="ECO:0008006" key="3">
    <source>
        <dbReference type="Google" id="ProtNLM"/>
    </source>
</evidence>